<comment type="caution">
    <text evidence="1">The sequence shown here is derived from an EMBL/GenBank/DDBJ whole genome shotgun (WGS) entry which is preliminary data.</text>
</comment>
<dbReference type="EMBL" id="JASNWA010000009">
    <property type="protein sequence ID" value="KAK3169910.1"/>
    <property type="molecule type" value="Genomic_DNA"/>
</dbReference>
<evidence type="ECO:0000313" key="1">
    <source>
        <dbReference type="EMBL" id="KAK3169910.1"/>
    </source>
</evidence>
<organism evidence="1 2">
    <name type="scientific">Lepraria neglecta</name>
    <dbReference type="NCBI Taxonomy" id="209136"/>
    <lineage>
        <taxon>Eukaryota</taxon>
        <taxon>Fungi</taxon>
        <taxon>Dikarya</taxon>
        <taxon>Ascomycota</taxon>
        <taxon>Pezizomycotina</taxon>
        <taxon>Lecanoromycetes</taxon>
        <taxon>OSLEUM clade</taxon>
        <taxon>Lecanoromycetidae</taxon>
        <taxon>Lecanorales</taxon>
        <taxon>Lecanorineae</taxon>
        <taxon>Stereocaulaceae</taxon>
        <taxon>Lepraria</taxon>
    </lineage>
</organism>
<dbReference type="Proteomes" id="UP001276659">
    <property type="component" value="Unassembled WGS sequence"/>
</dbReference>
<name>A0AAD9Z1J2_9LECA</name>
<protein>
    <submittedName>
        <fullName evidence="1">Uncharacterized protein</fullName>
    </submittedName>
</protein>
<keyword evidence="2" id="KW-1185">Reference proteome</keyword>
<sequence>MTKTRRITRSLSYSAQRCLPSREPAPWSQLLSRAGLRNFRYRTELRKSAITAEKVEVLLPLMIASGGEQPNHVKLLKDASGSKGSGQAIKTIYQEEAKEHDKQFLGFKTSLETLQKEKQDKPT</sequence>
<accession>A0AAD9Z1J2</accession>
<reference evidence="1" key="1">
    <citation type="submission" date="2022-11" db="EMBL/GenBank/DDBJ databases">
        <title>Chromosomal genome sequence assembly and mating type (MAT) locus characterization of the leprose asexual lichenized fungus Lepraria neglecta (Nyl.) Erichsen.</title>
        <authorList>
            <person name="Allen J.L."/>
            <person name="Pfeffer B."/>
        </authorList>
    </citation>
    <scope>NUCLEOTIDE SEQUENCE</scope>
    <source>
        <strain evidence="1">Allen 5258</strain>
    </source>
</reference>
<dbReference type="AlphaFoldDB" id="A0AAD9Z1J2"/>
<evidence type="ECO:0000313" key="2">
    <source>
        <dbReference type="Proteomes" id="UP001276659"/>
    </source>
</evidence>
<gene>
    <name evidence="1" type="ORF">OEA41_009294</name>
</gene>
<proteinExistence type="predicted"/>